<reference evidence="2" key="1">
    <citation type="submission" date="2021-10" db="EMBL/GenBank/DDBJ databases">
        <authorList>
            <person name="Piombo E."/>
        </authorList>
    </citation>
    <scope>NUCLEOTIDE SEQUENCE</scope>
</reference>
<evidence type="ECO:0000313" key="2">
    <source>
        <dbReference type="EMBL" id="CAH0057955.1"/>
    </source>
</evidence>
<accession>A0A9P0ES75</accession>
<evidence type="ECO:0000313" key="3">
    <source>
        <dbReference type="Proteomes" id="UP000775872"/>
    </source>
</evidence>
<evidence type="ECO:0000256" key="1">
    <source>
        <dbReference type="SAM" id="SignalP"/>
    </source>
</evidence>
<dbReference type="EMBL" id="CABFOC020000082">
    <property type="protein sequence ID" value="CAH0057955.1"/>
    <property type="molecule type" value="Genomic_DNA"/>
</dbReference>
<feature type="chain" id="PRO_5040186354" evidence="1">
    <location>
        <begin position="22"/>
        <end position="102"/>
    </location>
</feature>
<dbReference type="OrthoDB" id="5150232at2759"/>
<keyword evidence="3" id="KW-1185">Reference proteome</keyword>
<sequence>MKLSLAATVLSFLSALPAVIAVPSSEPDSSEPDSSELVKRKDCPPLVEGYYLGECNGLSCKWHGVNLDCEVGKCVGEGGGDGSCCHVKRRVYCPNGGWIGQQ</sequence>
<name>A0A9P0ES75_9HYPO</name>
<feature type="signal peptide" evidence="1">
    <location>
        <begin position="1"/>
        <end position="21"/>
    </location>
</feature>
<proteinExistence type="predicted"/>
<keyword evidence="1" id="KW-0732">Signal</keyword>
<organism evidence="2 3">
    <name type="scientific">Clonostachys solani</name>
    <dbReference type="NCBI Taxonomy" id="160281"/>
    <lineage>
        <taxon>Eukaryota</taxon>
        <taxon>Fungi</taxon>
        <taxon>Dikarya</taxon>
        <taxon>Ascomycota</taxon>
        <taxon>Pezizomycotina</taxon>
        <taxon>Sordariomycetes</taxon>
        <taxon>Hypocreomycetidae</taxon>
        <taxon>Hypocreales</taxon>
        <taxon>Bionectriaceae</taxon>
        <taxon>Clonostachys</taxon>
    </lineage>
</organism>
<protein>
    <submittedName>
        <fullName evidence="2">Uncharacterized protein</fullName>
    </submittedName>
</protein>
<comment type="caution">
    <text evidence="2">The sequence shown here is derived from an EMBL/GenBank/DDBJ whole genome shotgun (WGS) entry which is preliminary data.</text>
</comment>
<dbReference type="AlphaFoldDB" id="A0A9P0ES75"/>
<dbReference type="Proteomes" id="UP000775872">
    <property type="component" value="Unassembled WGS sequence"/>
</dbReference>
<gene>
    <name evidence="2" type="ORF">CSOL1703_00008432</name>
</gene>